<evidence type="ECO:0000259" key="7">
    <source>
        <dbReference type="Pfam" id="PF08541"/>
    </source>
</evidence>
<accession>A0A0F9Q6G2</accession>
<dbReference type="PANTHER" id="PTHR43091">
    <property type="entry name" value="3-OXOACYL-[ACYL-CARRIER-PROTEIN] SYNTHASE"/>
    <property type="match status" value="1"/>
</dbReference>
<name>A0A0F9Q6G2_9ZZZZ</name>
<dbReference type="Pfam" id="PF08541">
    <property type="entry name" value="ACP_syn_III_C"/>
    <property type="match status" value="1"/>
</dbReference>
<keyword evidence="6" id="KW-0275">Fatty acid biosynthesis</keyword>
<evidence type="ECO:0000256" key="4">
    <source>
        <dbReference type="ARBA" id="ARBA00022832"/>
    </source>
</evidence>
<keyword evidence="5" id="KW-0443">Lipid metabolism</keyword>
<protein>
    <recommendedName>
        <fullName evidence="7">Beta-ketoacyl-[acyl-carrier-protein] synthase III C-terminal domain-containing protein</fullName>
    </recommendedName>
</protein>
<dbReference type="Gene3D" id="3.40.47.10">
    <property type="match status" value="1"/>
</dbReference>
<evidence type="ECO:0000313" key="8">
    <source>
        <dbReference type="EMBL" id="KKN00963.1"/>
    </source>
</evidence>
<comment type="caution">
    <text evidence="8">The sequence shown here is derived from an EMBL/GenBank/DDBJ whole genome shotgun (WGS) entry which is preliminary data.</text>
</comment>
<dbReference type="PANTHER" id="PTHR43091:SF1">
    <property type="entry name" value="BETA-KETOACYL-[ACYL-CARRIER-PROTEIN] SYNTHASE III, CHLOROPLASTIC"/>
    <property type="match status" value="1"/>
</dbReference>
<dbReference type="SUPFAM" id="SSF53901">
    <property type="entry name" value="Thiolase-like"/>
    <property type="match status" value="1"/>
</dbReference>
<evidence type="ECO:0000256" key="6">
    <source>
        <dbReference type="ARBA" id="ARBA00023160"/>
    </source>
</evidence>
<organism evidence="8">
    <name type="scientific">marine sediment metagenome</name>
    <dbReference type="NCBI Taxonomy" id="412755"/>
    <lineage>
        <taxon>unclassified sequences</taxon>
        <taxon>metagenomes</taxon>
        <taxon>ecological metagenomes</taxon>
    </lineage>
</organism>
<keyword evidence="4" id="KW-0276">Fatty acid metabolism</keyword>
<dbReference type="GO" id="GO:0016746">
    <property type="term" value="F:acyltransferase activity"/>
    <property type="evidence" value="ECO:0007669"/>
    <property type="project" value="InterPro"/>
</dbReference>
<evidence type="ECO:0000256" key="1">
    <source>
        <dbReference type="ARBA" id="ARBA00008642"/>
    </source>
</evidence>
<dbReference type="AlphaFoldDB" id="A0A0F9Q6G2"/>
<evidence type="ECO:0000256" key="5">
    <source>
        <dbReference type="ARBA" id="ARBA00023098"/>
    </source>
</evidence>
<keyword evidence="3" id="KW-0808">Transferase</keyword>
<dbReference type="EMBL" id="LAZR01005315">
    <property type="protein sequence ID" value="KKN00963.1"/>
    <property type="molecule type" value="Genomic_DNA"/>
</dbReference>
<proteinExistence type="inferred from homology"/>
<dbReference type="InterPro" id="IPR016039">
    <property type="entry name" value="Thiolase-like"/>
</dbReference>
<gene>
    <name evidence="8" type="ORF">LCGC14_1132580</name>
</gene>
<evidence type="ECO:0000256" key="3">
    <source>
        <dbReference type="ARBA" id="ARBA00022679"/>
    </source>
</evidence>
<dbReference type="InterPro" id="IPR013747">
    <property type="entry name" value="ACP_syn_III_C"/>
</dbReference>
<comment type="similarity">
    <text evidence="1">Belongs to the thiolase-like superfamily. FabH family.</text>
</comment>
<feature type="non-terminal residue" evidence="8">
    <location>
        <position position="1"/>
    </location>
</feature>
<sequence length="77" mass="8524">LVPHQANLRISQFIQKKFGLRDDQVYNNIMKYGNTTAASIPIALTEAWEAGKVNDGDLVVLAAFGSGFTWGSVIIRW</sequence>
<reference evidence="8" key="1">
    <citation type="journal article" date="2015" name="Nature">
        <title>Complex archaea that bridge the gap between prokaryotes and eukaryotes.</title>
        <authorList>
            <person name="Spang A."/>
            <person name="Saw J.H."/>
            <person name="Jorgensen S.L."/>
            <person name="Zaremba-Niedzwiedzka K."/>
            <person name="Martijn J."/>
            <person name="Lind A.E."/>
            <person name="van Eijk R."/>
            <person name="Schleper C."/>
            <person name="Guy L."/>
            <person name="Ettema T.J."/>
        </authorList>
    </citation>
    <scope>NUCLEOTIDE SEQUENCE</scope>
</reference>
<dbReference type="GO" id="GO:0006633">
    <property type="term" value="P:fatty acid biosynthetic process"/>
    <property type="evidence" value="ECO:0007669"/>
    <property type="project" value="UniProtKB-KW"/>
</dbReference>
<feature type="domain" description="Beta-ketoacyl-[acyl-carrier-protein] synthase III C-terminal" evidence="7">
    <location>
        <begin position="1"/>
        <end position="77"/>
    </location>
</feature>
<evidence type="ECO:0000256" key="2">
    <source>
        <dbReference type="ARBA" id="ARBA00022516"/>
    </source>
</evidence>
<keyword evidence="2" id="KW-0444">Lipid biosynthesis</keyword>